<dbReference type="OrthoDB" id="6711064at2"/>
<evidence type="ECO:0000313" key="3">
    <source>
        <dbReference type="EMBL" id="QBQ38765.1"/>
    </source>
</evidence>
<evidence type="ECO:0000256" key="1">
    <source>
        <dbReference type="SAM" id="SignalP"/>
    </source>
</evidence>
<dbReference type="RefSeq" id="WP_134387464.1">
    <property type="nucleotide sequence ID" value="NZ_BMWW01000002.1"/>
</dbReference>
<accession>A0A4P7BM04</accession>
<dbReference type="AlphaFoldDB" id="A0A4P7BM04"/>
<reference evidence="2" key="3">
    <citation type="submission" date="2022-12" db="EMBL/GenBank/DDBJ databases">
        <authorList>
            <person name="Sun Q."/>
            <person name="Kim S."/>
        </authorList>
    </citation>
    <scope>NUCLEOTIDE SEQUENCE</scope>
    <source>
        <strain evidence="2">KCTC 12344</strain>
    </source>
</reference>
<sequence length="130" mass="13523">MKIAAKVVGIMLFAGICFAAGALTAAIRGWFQPVVHVRVTNASGADLAAVVLIHESGRGTGTMTLPALPRGASAEAHFFLAGEGSYRIEATFADGRVVKGGYGYVEPGYATREVIENSGIASSPNRTLLR</sequence>
<feature type="chain" id="PRO_5044606974" evidence="1">
    <location>
        <begin position="20"/>
        <end position="130"/>
    </location>
</feature>
<evidence type="ECO:0000313" key="5">
    <source>
        <dbReference type="Proteomes" id="UP000619512"/>
    </source>
</evidence>
<dbReference type="Proteomes" id="UP000294359">
    <property type="component" value="Chromosome"/>
</dbReference>
<organism evidence="2 5">
    <name type="scientific">Pseudoduganella plicata</name>
    <dbReference type="NCBI Taxonomy" id="321984"/>
    <lineage>
        <taxon>Bacteria</taxon>
        <taxon>Pseudomonadati</taxon>
        <taxon>Pseudomonadota</taxon>
        <taxon>Betaproteobacteria</taxon>
        <taxon>Burkholderiales</taxon>
        <taxon>Oxalobacteraceae</taxon>
        <taxon>Telluria group</taxon>
        <taxon>Pseudoduganella</taxon>
    </lineage>
</organism>
<reference evidence="2" key="1">
    <citation type="journal article" date="2014" name="Int. J. Syst. Evol. Microbiol.">
        <title>Complete genome sequence of Corynebacterium casei LMG S-19264T (=DSM 44701T), isolated from a smear-ripened cheese.</title>
        <authorList>
            <consortium name="US DOE Joint Genome Institute (JGI-PGF)"/>
            <person name="Walter F."/>
            <person name="Albersmeier A."/>
            <person name="Kalinowski J."/>
            <person name="Ruckert C."/>
        </authorList>
    </citation>
    <scope>NUCLEOTIDE SEQUENCE</scope>
    <source>
        <strain evidence="2">KCTC 12344</strain>
    </source>
</reference>
<feature type="signal peptide" evidence="1">
    <location>
        <begin position="1"/>
        <end position="19"/>
    </location>
</feature>
<protein>
    <submittedName>
        <fullName evidence="2">Uncharacterized protein</fullName>
    </submittedName>
</protein>
<gene>
    <name evidence="3" type="ORF">E1742_23280</name>
    <name evidence="2" type="ORF">GCM10007388_17590</name>
</gene>
<dbReference type="EMBL" id="CP038026">
    <property type="protein sequence ID" value="QBQ38765.1"/>
    <property type="molecule type" value="Genomic_DNA"/>
</dbReference>
<keyword evidence="1" id="KW-0732">Signal</keyword>
<dbReference type="EMBL" id="BMWW01000002">
    <property type="protein sequence ID" value="GGY84880.1"/>
    <property type="molecule type" value="Genomic_DNA"/>
</dbReference>
<reference evidence="3 4" key="2">
    <citation type="submission" date="2019-03" db="EMBL/GenBank/DDBJ databases">
        <title>Draft Genome Sequences of Six Type Strains of the Genus Massilia.</title>
        <authorList>
            <person name="Miess H."/>
            <person name="Frediansyhah A."/>
            <person name="Gross H."/>
        </authorList>
    </citation>
    <scope>NUCLEOTIDE SEQUENCE [LARGE SCALE GENOMIC DNA]</scope>
    <source>
        <strain evidence="3 4">DSM 17505</strain>
    </source>
</reference>
<dbReference type="Proteomes" id="UP000619512">
    <property type="component" value="Unassembled WGS sequence"/>
</dbReference>
<evidence type="ECO:0000313" key="2">
    <source>
        <dbReference type="EMBL" id="GGY84880.1"/>
    </source>
</evidence>
<name>A0A4P7BM04_9BURK</name>
<proteinExistence type="predicted"/>
<keyword evidence="4" id="KW-1185">Reference proteome</keyword>
<evidence type="ECO:0000313" key="4">
    <source>
        <dbReference type="Proteomes" id="UP000294359"/>
    </source>
</evidence>